<evidence type="ECO:0000259" key="1">
    <source>
        <dbReference type="Pfam" id="PF04480"/>
    </source>
</evidence>
<dbReference type="AlphaFoldDB" id="A0A2H0K9Z8"/>
<dbReference type="Pfam" id="PF04480">
    <property type="entry name" value="DUF559"/>
    <property type="match status" value="1"/>
</dbReference>
<name>A0A2H0K9Z8_9BACT</name>
<feature type="domain" description="DUF559" evidence="1">
    <location>
        <begin position="6"/>
        <end position="39"/>
    </location>
</feature>
<organism evidence="2 3">
    <name type="scientific">Candidatus Taylorbacteria bacterium CG11_big_fil_rev_8_21_14_0_20_46_11</name>
    <dbReference type="NCBI Taxonomy" id="1975025"/>
    <lineage>
        <taxon>Bacteria</taxon>
        <taxon>Candidatus Tayloriibacteriota</taxon>
    </lineage>
</organism>
<dbReference type="EMBL" id="PCVG01000081">
    <property type="protein sequence ID" value="PIQ68080.1"/>
    <property type="molecule type" value="Genomic_DNA"/>
</dbReference>
<dbReference type="Proteomes" id="UP000229342">
    <property type="component" value="Unassembled WGS sequence"/>
</dbReference>
<sequence length="41" mass="4911">MWTLTTQFLEQLSLHVIRFGNNEINTNFNSVVQRIMKLLEM</sequence>
<accession>A0A2H0K9Z8</accession>
<protein>
    <recommendedName>
        <fullName evidence="1">DUF559 domain-containing protein</fullName>
    </recommendedName>
</protein>
<gene>
    <name evidence="2" type="ORF">COV91_05950</name>
</gene>
<comment type="caution">
    <text evidence="2">The sequence shown here is derived from an EMBL/GenBank/DDBJ whole genome shotgun (WGS) entry which is preliminary data.</text>
</comment>
<reference evidence="2 3" key="1">
    <citation type="submission" date="2017-09" db="EMBL/GenBank/DDBJ databases">
        <title>Depth-based differentiation of microbial function through sediment-hosted aquifers and enrichment of novel symbionts in the deep terrestrial subsurface.</title>
        <authorList>
            <person name="Probst A.J."/>
            <person name="Ladd B."/>
            <person name="Jarett J.K."/>
            <person name="Geller-Mcgrath D.E."/>
            <person name="Sieber C.M."/>
            <person name="Emerson J.B."/>
            <person name="Anantharaman K."/>
            <person name="Thomas B.C."/>
            <person name="Malmstrom R."/>
            <person name="Stieglmeier M."/>
            <person name="Klingl A."/>
            <person name="Woyke T."/>
            <person name="Ryan C.M."/>
            <person name="Banfield J.F."/>
        </authorList>
    </citation>
    <scope>NUCLEOTIDE SEQUENCE [LARGE SCALE GENOMIC DNA]</scope>
    <source>
        <strain evidence="2">CG11_big_fil_rev_8_21_14_0_20_46_11</strain>
    </source>
</reference>
<evidence type="ECO:0000313" key="2">
    <source>
        <dbReference type="EMBL" id="PIQ68080.1"/>
    </source>
</evidence>
<dbReference type="InterPro" id="IPR007569">
    <property type="entry name" value="DUF559"/>
</dbReference>
<evidence type="ECO:0000313" key="3">
    <source>
        <dbReference type="Proteomes" id="UP000229342"/>
    </source>
</evidence>
<proteinExistence type="predicted"/>